<dbReference type="SMART" id="SM00829">
    <property type="entry name" value="PKS_ER"/>
    <property type="match status" value="1"/>
</dbReference>
<dbReference type="GO" id="GO:0016628">
    <property type="term" value="F:oxidoreductase activity, acting on the CH-CH group of donors, NAD or NADP as acceptor"/>
    <property type="evidence" value="ECO:0007669"/>
    <property type="project" value="InterPro"/>
</dbReference>
<dbReference type="InterPro" id="IPR013149">
    <property type="entry name" value="ADH-like_C"/>
</dbReference>
<dbReference type="PANTHER" id="PTHR43205:SF7">
    <property type="entry name" value="PROSTAGLANDIN REDUCTASE 1"/>
    <property type="match status" value="1"/>
</dbReference>
<dbReference type="SUPFAM" id="SSF50129">
    <property type="entry name" value="GroES-like"/>
    <property type="match status" value="1"/>
</dbReference>
<dbReference type="CDD" id="cd05288">
    <property type="entry name" value="PGDH"/>
    <property type="match status" value="1"/>
</dbReference>
<dbReference type="RefSeq" id="WP_128512398.1">
    <property type="nucleotide sequence ID" value="NZ_QUAC01000480.1"/>
</dbReference>
<dbReference type="Proteomes" id="UP000262477">
    <property type="component" value="Unassembled WGS sequence"/>
</dbReference>
<evidence type="ECO:0000313" key="4">
    <source>
        <dbReference type="Proteomes" id="UP000262477"/>
    </source>
</evidence>
<accession>A0A371PR44</accession>
<dbReference type="PANTHER" id="PTHR43205">
    <property type="entry name" value="PROSTAGLANDIN REDUCTASE"/>
    <property type="match status" value="1"/>
</dbReference>
<name>A0A371PR44_STRIH</name>
<dbReference type="AlphaFoldDB" id="A0A371PR44"/>
<sequence>MNASLKNTTPSHRSGALRTGLEARLIARPKGLPAPGDFEIAEVAVPDPTPGQVVVRNMFMSLDPGMLMLIAGEPGLPMPRYEVGEVMYGDAIGEVVASADPSLGEGDLVMHRLGWREYAVARAGLFRRVDRDAYPTPSTYLGFGLVAYVGLMDAAELRPGDTVFVSSAAGATGSMAGQIARLKGAARVIGSAGSRAKAAYLTEKLGFDAAFDYHDGPIADRLREAAPEGIDVYFDNVGGDQLRAAIEVMNPHGRIAVCGALNRQSKAGPDEGPGDLLGVLGKRLTIRGFTLSDHLERAPEFGAQFRSWLREGSIVHDETVIDGLANAPQALLDLVKGAYTGKTVVRLGS</sequence>
<feature type="domain" description="Enoyl reductase (ER)" evidence="2">
    <location>
        <begin position="36"/>
        <end position="345"/>
    </location>
</feature>
<keyword evidence="4" id="KW-1185">Reference proteome</keyword>
<dbReference type="InterPro" id="IPR045010">
    <property type="entry name" value="MDR_fam"/>
</dbReference>
<dbReference type="InterPro" id="IPR020843">
    <property type="entry name" value="ER"/>
</dbReference>
<dbReference type="OrthoDB" id="9805663at2"/>
<dbReference type="Pfam" id="PF00107">
    <property type="entry name" value="ADH_zinc_N"/>
    <property type="match status" value="1"/>
</dbReference>
<dbReference type="Gene3D" id="3.90.180.10">
    <property type="entry name" value="Medium-chain alcohol dehydrogenases, catalytic domain"/>
    <property type="match status" value="1"/>
</dbReference>
<keyword evidence="1" id="KW-0560">Oxidoreductase</keyword>
<dbReference type="Pfam" id="PF16884">
    <property type="entry name" value="ADH_N_2"/>
    <property type="match status" value="1"/>
</dbReference>
<dbReference type="EMBL" id="QUAC01000480">
    <property type="protein sequence ID" value="REK84603.1"/>
    <property type="molecule type" value="Genomic_DNA"/>
</dbReference>
<organism evidence="3 4">
    <name type="scientific">Streptomyces inhibens</name>
    <dbReference type="NCBI Taxonomy" id="2293571"/>
    <lineage>
        <taxon>Bacteria</taxon>
        <taxon>Bacillati</taxon>
        <taxon>Actinomycetota</taxon>
        <taxon>Actinomycetes</taxon>
        <taxon>Kitasatosporales</taxon>
        <taxon>Streptomycetaceae</taxon>
        <taxon>Streptomyces</taxon>
    </lineage>
</organism>
<dbReference type="Gene3D" id="3.40.50.720">
    <property type="entry name" value="NAD(P)-binding Rossmann-like Domain"/>
    <property type="match status" value="1"/>
</dbReference>
<dbReference type="FunFam" id="3.40.50.720:FF:000121">
    <property type="entry name" value="Prostaglandin reductase 2"/>
    <property type="match status" value="1"/>
</dbReference>
<protein>
    <submittedName>
        <fullName evidence="3">NADP-dependent oxidoreductase</fullName>
    </submittedName>
</protein>
<proteinExistence type="predicted"/>
<evidence type="ECO:0000256" key="1">
    <source>
        <dbReference type="ARBA" id="ARBA00023002"/>
    </source>
</evidence>
<gene>
    <name evidence="3" type="ORF">DY245_42215</name>
</gene>
<dbReference type="InterPro" id="IPR041694">
    <property type="entry name" value="ADH_N_2"/>
</dbReference>
<comment type="caution">
    <text evidence="3">The sequence shown here is derived from an EMBL/GenBank/DDBJ whole genome shotgun (WGS) entry which is preliminary data.</text>
</comment>
<dbReference type="InterPro" id="IPR011032">
    <property type="entry name" value="GroES-like_sf"/>
</dbReference>
<evidence type="ECO:0000313" key="3">
    <source>
        <dbReference type="EMBL" id="REK84603.1"/>
    </source>
</evidence>
<reference evidence="3 4" key="1">
    <citation type="submission" date="2018-08" db="EMBL/GenBank/DDBJ databases">
        <title>Streptomyces NEAU-D10 sp. nov., a novel Actinomycete isolated from soil.</title>
        <authorList>
            <person name="Jin L."/>
        </authorList>
    </citation>
    <scope>NUCLEOTIDE SEQUENCE [LARGE SCALE GENOMIC DNA]</scope>
    <source>
        <strain evidence="3 4">NEAU-D10</strain>
    </source>
</reference>
<dbReference type="SUPFAM" id="SSF51735">
    <property type="entry name" value="NAD(P)-binding Rossmann-fold domains"/>
    <property type="match status" value="1"/>
</dbReference>
<dbReference type="InterPro" id="IPR036291">
    <property type="entry name" value="NAD(P)-bd_dom_sf"/>
</dbReference>
<evidence type="ECO:0000259" key="2">
    <source>
        <dbReference type="SMART" id="SM00829"/>
    </source>
</evidence>